<proteinExistence type="predicted"/>
<dbReference type="Pfam" id="PF03732">
    <property type="entry name" value="Retrotrans_gag"/>
    <property type="match status" value="1"/>
</dbReference>
<dbReference type="InterPro" id="IPR043502">
    <property type="entry name" value="DNA/RNA_pol_sf"/>
</dbReference>
<evidence type="ECO:0000259" key="1">
    <source>
        <dbReference type="Pfam" id="PF03732"/>
    </source>
</evidence>
<dbReference type="AlphaFoldDB" id="A0A699HR18"/>
<reference evidence="2" key="1">
    <citation type="journal article" date="2019" name="Sci. Rep.">
        <title>Draft genome of Tanacetum cinerariifolium, the natural source of mosquito coil.</title>
        <authorList>
            <person name="Yamashiro T."/>
            <person name="Shiraishi A."/>
            <person name="Satake H."/>
            <person name="Nakayama K."/>
        </authorList>
    </citation>
    <scope>NUCLEOTIDE SEQUENCE</scope>
</reference>
<feature type="domain" description="Retrotransposon gag" evidence="1">
    <location>
        <begin position="52"/>
        <end position="142"/>
    </location>
</feature>
<sequence>MATYHDFTVCDVPKLDRTLDPIASTRWLFAVEGAFRTSCCKEKNKVNFNLNFLRNIAKMWWDGKVYEKGKEWIGSCSWKDFKELFNAKYASAEEVDKIREEFQTLMQKNETVNELWKKLNDLIYYCPEYHGNEKIKFERFQRMLCDDIQEGSSVSFVSYAFSNNLSIPPNKLPFPLEVEIANSKVVVVSNVYHDVEIEIDDSIFRINSVPIMLRVFDIVIGMDSLDKYNVTILCSQKLVRVINIQGREILIYSDKRKGDFKLCSIMKARKYLLHGCYAFMAHVIDITFKEKSMKDVLVVNEFLNVFLKIYQELICQLQELLDKDFIHPSSSPWGVPILFVKKKDGSMRMCIDYRELNKVTMKNMYPLPRINDLFDQLQEEEEAFVTIERTYVRFQFSFCQKEPKMWSFIAMCLILVSDVFLCNEARRFQTPVCWEEVGSRELASIDVVLETTEKIETIREIMKTTKDRECLADESSMITLDYIEINSELTSREEPVTILGRKSRQHRNKIIPLVKVQWKHCKGISIRWEPEEKMRIRYPYLFQE</sequence>
<name>A0A699HR18_TANCI</name>
<dbReference type="PANTHER" id="PTHR15503:SF42">
    <property type="entry name" value="ZINC FINGER, CCHC-TYPE, RETROTRANSPOSON GAG DOMAIN, ASPARTIC PEPTIDASE DOMAIN PROTEIN-RELATED"/>
    <property type="match status" value="1"/>
</dbReference>
<comment type="caution">
    <text evidence="2">The sequence shown here is derived from an EMBL/GenBank/DDBJ whole genome shotgun (WGS) entry which is preliminary data.</text>
</comment>
<evidence type="ECO:0000313" key="2">
    <source>
        <dbReference type="EMBL" id="GEY69631.1"/>
    </source>
</evidence>
<dbReference type="InterPro" id="IPR021109">
    <property type="entry name" value="Peptidase_aspartic_dom_sf"/>
</dbReference>
<dbReference type="Pfam" id="PF08284">
    <property type="entry name" value="RVP_2"/>
    <property type="match status" value="1"/>
</dbReference>
<dbReference type="SUPFAM" id="SSF56672">
    <property type="entry name" value="DNA/RNA polymerases"/>
    <property type="match status" value="1"/>
</dbReference>
<dbReference type="InterPro" id="IPR043128">
    <property type="entry name" value="Rev_trsase/Diguanyl_cyclase"/>
</dbReference>
<dbReference type="InterPro" id="IPR032567">
    <property type="entry name" value="RTL1-rel"/>
</dbReference>
<organism evidence="2">
    <name type="scientific">Tanacetum cinerariifolium</name>
    <name type="common">Dalmatian daisy</name>
    <name type="synonym">Chrysanthemum cinerariifolium</name>
    <dbReference type="NCBI Taxonomy" id="118510"/>
    <lineage>
        <taxon>Eukaryota</taxon>
        <taxon>Viridiplantae</taxon>
        <taxon>Streptophyta</taxon>
        <taxon>Embryophyta</taxon>
        <taxon>Tracheophyta</taxon>
        <taxon>Spermatophyta</taxon>
        <taxon>Magnoliopsida</taxon>
        <taxon>eudicotyledons</taxon>
        <taxon>Gunneridae</taxon>
        <taxon>Pentapetalae</taxon>
        <taxon>asterids</taxon>
        <taxon>campanulids</taxon>
        <taxon>Asterales</taxon>
        <taxon>Asteraceae</taxon>
        <taxon>Asteroideae</taxon>
        <taxon>Anthemideae</taxon>
        <taxon>Anthemidinae</taxon>
        <taxon>Tanacetum</taxon>
    </lineage>
</organism>
<dbReference type="InterPro" id="IPR005162">
    <property type="entry name" value="Retrotrans_gag_dom"/>
</dbReference>
<dbReference type="Gene3D" id="3.30.70.270">
    <property type="match status" value="1"/>
</dbReference>
<dbReference type="Gene3D" id="3.10.10.10">
    <property type="entry name" value="HIV Type 1 Reverse Transcriptase, subunit A, domain 1"/>
    <property type="match status" value="1"/>
</dbReference>
<dbReference type="EMBL" id="BKCJ010201106">
    <property type="protein sequence ID" value="GEY69631.1"/>
    <property type="molecule type" value="Genomic_DNA"/>
</dbReference>
<protein>
    <submittedName>
        <fullName evidence="2">Zinc finger, CCHC-type, retrotransposon Gag domain protein</fullName>
    </submittedName>
</protein>
<dbReference type="PANTHER" id="PTHR15503">
    <property type="entry name" value="LDOC1 RELATED"/>
    <property type="match status" value="1"/>
</dbReference>
<dbReference type="CDD" id="cd00303">
    <property type="entry name" value="retropepsin_like"/>
    <property type="match status" value="1"/>
</dbReference>
<accession>A0A699HR18</accession>
<gene>
    <name evidence="2" type="ORF">Tci_441605</name>
</gene>
<dbReference type="Gene3D" id="2.40.70.10">
    <property type="entry name" value="Acid Proteases"/>
    <property type="match status" value="1"/>
</dbReference>